<accession>A0A9W6PF24</accession>
<proteinExistence type="predicted"/>
<evidence type="ECO:0000313" key="3">
    <source>
        <dbReference type="Proteomes" id="UP001165143"/>
    </source>
</evidence>
<evidence type="ECO:0000256" key="1">
    <source>
        <dbReference type="SAM" id="MobiDB-lite"/>
    </source>
</evidence>
<evidence type="ECO:0000313" key="2">
    <source>
        <dbReference type="EMBL" id="GLW54804.1"/>
    </source>
</evidence>
<dbReference type="Proteomes" id="UP001165143">
    <property type="component" value="Unassembled WGS sequence"/>
</dbReference>
<dbReference type="OrthoDB" id="4823586at2"/>
<gene>
    <name evidence="2" type="ORF">Kpho01_28150</name>
</gene>
<comment type="caution">
    <text evidence="2">The sequence shown here is derived from an EMBL/GenBank/DDBJ whole genome shotgun (WGS) entry which is preliminary data.</text>
</comment>
<evidence type="ECO:0008006" key="4">
    <source>
        <dbReference type="Google" id="ProtNLM"/>
    </source>
</evidence>
<protein>
    <recommendedName>
        <fullName evidence="4">Immediate-early protein 2</fullName>
    </recommendedName>
</protein>
<feature type="compositionally biased region" description="Basic and acidic residues" evidence="1">
    <location>
        <begin position="143"/>
        <end position="155"/>
    </location>
</feature>
<dbReference type="EMBL" id="BSRX01000014">
    <property type="protein sequence ID" value="GLW54804.1"/>
    <property type="molecule type" value="Genomic_DNA"/>
</dbReference>
<feature type="region of interest" description="Disordered" evidence="1">
    <location>
        <begin position="136"/>
        <end position="166"/>
    </location>
</feature>
<sequence length="166" mass="18739">MTEFRIVQATALPADEAWRRVTDWPRHGATVPFTTVRSDGRTVVARTRAGRLGFDDTMDLARWEPPQDGRTGTCLLVKRGPLVTGWARIEVRPHHGGALVRWSEDLRIAPLPALLDRPTAWCGRLLFRHALRTLLRGPAGPDRPPHSSDREERSARSWAGVFRPNR</sequence>
<reference evidence="2" key="1">
    <citation type="submission" date="2023-02" db="EMBL/GenBank/DDBJ databases">
        <title>Kitasatospora phosalacinea NBRC 14362.</title>
        <authorList>
            <person name="Ichikawa N."/>
            <person name="Sato H."/>
            <person name="Tonouchi N."/>
        </authorList>
    </citation>
    <scope>NUCLEOTIDE SEQUENCE</scope>
    <source>
        <strain evidence="2">NBRC 14362</strain>
    </source>
</reference>
<dbReference type="RefSeq" id="WP_106974030.1">
    <property type="nucleotide sequence ID" value="NZ_BSRX01000014.1"/>
</dbReference>
<dbReference type="SUPFAM" id="SSF55961">
    <property type="entry name" value="Bet v1-like"/>
    <property type="match status" value="1"/>
</dbReference>
<dbReference type="AlphaFoldDB" id="A0A9W6PF24"/>
<name>A0A9W6PF24_9ACTN</name>
<organism evidence="2 3">
    <name type="scientific">Kitasatospora phosalacinea</name>
    <dbReference type="NCBI Taxonomy" id="2065"/>
    <lineage>
        <taxon>Bacteria</taxon>
        <taxon>Bacillati</taxon>
        <taxon>Actinomycetota</taxon>
        <taxon>Actinomycetes</taxon>
        <taxon>Kitasatosporales</taxon>
        <taxon>Streptomycetaceae</taxon>
        <taxon>Kitasatospora</taxon>
    </lineage>
</organism>